<dbReference type="OrthoDB" id="9795133at2"/>
<name>A0A5B8LKA9_9SPHN</name>
<dbReference type="InterPro" id="IPR029016">
    <property type="entry name" value="GAF-like_dom_sf"/>
</dbReference>
<protein>
    <submittedName>
        <fullName evidence="2">GAF domain-containing protein</fullName>
    </submittedName>
</protein>
<organism evidence="2 3">
    <name type="scientific">Sphingomonas panacisoli</name>
    <dbReference type="NCBI Taxonomy" id="1813879"/>
    <lineage>
        <taxon>Bacteria</taxon>
        <taxon>Pseudomonadati</taxon>
        <taxon>Pseudomonadota</taxon>
        <taxon>Alphaproteobacteria</taxon>
        <taxon>Sphingomonadales</taxon>
        <taxon>Sphingomonadaceae</taxon>
        <taxon>Sphingomonas</taxon>
    </lineage>
</organism>
<dbReference type="Gene3D" id="3.30.450.40">
    <property type="match status" value="1"/>
</dbReference>
<dbReference type="Pfam" id="PF01590">
    <property type="entry name" value="GAF"/>
    <property type="match status" value="1"/>
</dbReference>
<feature type="domain" description="GAF" evidence="1">
    <location>
        <begin position="13"/>
        <end position="161"/>
    </location>
</feature>
<dbReference type="SUPFAM" id="SSF55781">
    <property type="entry name" value="GAF domain-like"/>
    <property type="match status" value="1"/>
</dbReference>
<sequence>MQGDITADIAAVQRIEGVRDILREVCALTGMHFSAVARVTADRWVACLVEDHIAFGLEAGGELELQTTICDEIRCSGEGVFIDHVAEEPMWRVHPTPILYGFQSYISMPIIRADGSFFGTLCAIDPEPRTTSLAAIVPLIQAMAQRIADALDAESVGASAHSA</sequence>
<evidence type="ECO:0000313" key="2">
    <source>
        <dbReference type="EMBL" id="QDZ08349.1"/>
    </source>
</evidence>
<evidence type="ECO:0000259" key="1">
    <source>
        <dbReference type="SMART" id="SM00065"/>
    </source>
</evidence>
<dbReference type="EMBL" id="CP042306">
    <property type="protein sequence ID" value="QDZ08349.1"/>
    <property type="molecule type" value="Genomic_DNA"/>
</dbReference>
<dbReference type="RefSeq" id="WP_146572789.1">
    <property type="nucleotide sequence ID" value="NZ_CP042306.1"/>
</dbReference>
<accession>A0A5B8LKA9</accession>
<dbReference type="SMART" id="SM00065">
    <property type="entry name" value="GAF"/>
    <property type="match status" value="1"/>
</dbReference>
<dbReference type="KEGG" id="spai:FPZ24_13400"/>
<proteinExistence type="predicted"/>
<evidence type="ECO:0000313" key="3">
    <source>
        <dbReference type="Proteomes" id="UP000315673"/>
    </source>
</evidence>
<gene>
    <name evidence="2" type="ORF">FPZ24_13400</name>
</gene>
<keyword evidence="3" id="KW-1185">Reference proteome</keyword>
<reference evidence="2 3" key="1">
    <citation type="submission" date="2019-07" db="EMBL/GenBank/DDBJ databases">
        <title>Full genome sequence of Sphingomonas sp. 4R-6-7(HKS19).</title>
        <authorList>
            <person name="Im W.-T."/>
        </authorList>
    </citation>
    <scope>NUCLEOTIDE SEQUENCE [LARGE SCALE GENOMIC DNA]</scope>
    <source>
        <strain evidence="2 3">HKS19</strain>
    </source>
</reference>
<dbReference type="Proteomes" id="UP000315673">
    <property type="component" value="Chromosome"/>
</dbReference>
<dbReference type="AlphaFoldDB" id="A0A5B8LKA9"/>
<dbReference type="InterPro" id="IPR003018">
    <property type="entry name" value="GAF"/>
</dbReference>